<name>A0A3F3GTH5_9LACO</name>
<dbReference type="GO" id="GO:0006071">
    <property type="term" value="P:glycerol metabolic process"/>
    <property type="evidence" value="ECO:0007669"/>
    <property type="project" value="InterPro"/>
</dbReference>
<dbReference type="RefSeq" id="WP_059377479.1">
    <property type="nucleotide sequence ID" value="NZ_DF968064.1"/>
</dbReference>
<dbReference type="InterPro" id="IPR019986">
    <property type="entry name" value="YloV-like"/>
</dbReference>
<sequence>MTAEKIMTITAADYGKMVNAAAAKLTANAENINKLNVFPVPDGDTGTNMAMSMASGAQYERDSQAETVGALAKATSKGLLMGARGNSGVILSQIFRGMSDSLADKATLSARDLADALMMAAQVAYKSVMKPTEGTILTVIREAAAAADEAASAGQDLPTMMETVAQTAQVALDKTPDLLPVLKEVGVVDSGGQGLVLVLSAFSDVLSGTISEENLQTPDNAELDQMVSKLHAGAQANESLRPEDIKYGYCTEIMVEIGKGTTVEKPFDYQTFYDYIADKGDSLLVINDDEVVKVHVHTEDPGAIIHWGGEFGSLEKVKVDNMRDQQQAVIDEQAAQDKLNQAEQAEQKPAPDVAVFAVAAGDGVAKLFDSLGVYQVITGGQTMNPSTADFVEAINQSKAKSAIILPNNSNIFLAADQAKEMVDVPVEVVKSRTIQQGLTAMLGYNPAASVTENQEAMTEQLATVVSGQVTQSVRDTTLNGREIKKGDWLGMIDGEIQVVGPKLVETAKEMLAKMVDEDSEIVTIITGKDAKKKDIKALTEAVEEIDEDLECEVHDGGQGLYPFLISVE</sequence>
<dbReference type="PANTHER" id="PTHR33434">
    <property type="entry name" value="DEGV DOMAIN-CONTAINING PROTEIN DR_1986-RELATED"/>
    <property type="match status" value="1"/>
</dbReference>
<accession>A0A3F3GTH5</accession>
<evidence type="ECO:0000313" key="3">
    <source>
        <dbReference type="Proteomes" id="UP000061227"/>
    </source>
</evidence>
<feature type="domain" description="DhaL" evidence="1">
    <location>
        <begin position="12"/>
        <end position="204"/>
    </location>
</feature>
<dbReference type="InterPro" id="IPR036117">
    <property type="entry name" value="DhaL_dom_sf"/>
</dbReference>
<dbReference type="Pfam" id="PF21645">
    <property type="entry name" value="FakA-like_M"/>
    <property type="match status" value="1"/>
</dbReference>
<dbReference type="PROSITE" id="PS51480">
    <property type="entry name" value="DHAL"/>
    <property type="match status" value="1"/>
</dbReference>
<protein>
    <submittedName>
        <fullName evidence="2">Dihydroxyacetone kinase-like protein</fullName>
    </submittedName>
</protein>
<dbReference type="InterPro" id="IPR048394">
    <property type="entry name" value="FakA-like_M"/>
</dbReference>
<dbReference type="SMART" id="SM01121">
    <property type="entry name" value="Dak1_2"/>
    <property type="match status" value="1"/>
</dbReference>
<dbReference type="InterPro" id="IPR004007">
    <property type="entry name" value="DhaL_dom"/>
</dbReference>
<dbReference type="InterPro" id="IPR050270">
    <property type="entry name" value="DegV_domain_contain"/>
</dbReference>
<dbReference type="Proteomes" id="UP000061227">
    <property type="component" value="Unassembled WGS sequence"/>
</dbReference>
<evidence type="ECO:0000259" key="1">
    <source>
        <dbReference type="PROSITE" id="PS51480"/>
    </source>
</evidence>
<dbReference type="EMBL" id="DF968064">
    <property type="protein sequence ID" value="GAP02745.1"/>
    <property type="molecule type" value="Genomic_DNA"/>
</dbReference>
<dbReference type="InterPro" id="IPR033470">
    <property type="entry name" value="FakA-like_C"/>
</dbReference>
<organism evidence="2 3">
    <name type="scientific">Fructobacillus pseudoficulneus</name>
    <dbReference type="NCBI Taxonomy" id="220714"/>
    <lineage>
        <taxon>Bacteria</taxon>
        <taxon>Bacillati</taxon>
        <taxon>Bacillota</taxon>
        <taxon>Bacilli</taxon>
        <taxon>Lactobacillales</taxon>
        <taxon>Lactobacillaceae</taxon>
        <taxon>Fructobacillus</taxon>
    </lineage>
</organism>
<dbReference type="STRING" id="220714.SAMN05660469_0684"/>
<reference evidence="2 3" key="1">
    <citation type="journal article" date="2015" name="BMC Genomics">
        <title>Comparative genomics of Fructobacillus spp. and Leuconostoc spp. reveals niche-specific evolution of Fructobacillus spp.</title>
        <authorList>
            <person name="Endo A."/>
            <person name="Tanizawa Y."/>
            <person name="Tanaka N."/>
            <person name="Maeno S."/>
            <person name="Kumar H."/>
            <person name="Shiwa Y."/>
            <person name="Okada S."/>
            <person name="Yoshikawa H."/>
            <person name="Dicks L."/>
            <person name="Nakagawa J."/>
            <person name="Arita M."/>
        </authorList>
    </citation>
    <scope>NUCLEOTIDE SEQUENCE [LARGE SCALE GENOMIC DNA]</scope>
    <source>
        <strain evidence="2 3">DSM 15468</strain>
    </source>
</reference>
<dbReference type="GO" id="GO:0004371">
    <property type="term" value="F:glycerone kinase activity"/>
    <property type="evidence" value="ECO:0007669"/>
    <property type="project" value="InterPro"/>
</dbReference>
<gene>
    <name evidence="2" type="ORF">FPFC_021950</name>
</gene>
<dbReference type="NCBIfam" id="TIGR03599">
    <property type="entry name" value="YloV"/>
    <property type="match status" value="1"/>
</dbReference>
<keyword evidence="2" id="KW-0418">Kinase</keyword>
<evidence type="ECO:0000313" key="2">
    <source>
        <dbReference type="EMBL" id="GAP02745.1"/>
    </source>
</evidence>
<dbReference type="OrthoDB" id="9760324at2"/>
<dbReference type="Gene3D" id="1.25.40.340">
    <property type="match status" value="1"/>
</dbReference>
<proteinExistence type="predicted"/>
<keyword evidence="2" id="KW-0808">Transferase</keyword>
<dbReference type="PANTHER" id="PTHR33434:SF4">
    <property type="entry name" value="PHOSPHATASE PROTEIN"/>
    <property type="match status" value="1"/>
</dbReference>
<dbReference type="AlphaFoldDB" id="A0A3F3GTH5"/>
<keyword evidence="3" id="KW-1185">Reference proteome</keyword>
<dbReference type="SMART" id="SM01120">
    <property type="entry name" value="Dak2"/>
    <property type="match status" value="1"/>
</dbReference>
<dbReference type="Pfam" id="PF02734">
    <property type="entry name" value="Dak2"/>
    <property type="match status" value="1"/>
</dbReference>
<dbReference type="SUPFAM" id="SSF101473">
    <property type="entry name" value="DhaL-like"/>
    <property type="match status" value="1"/>
</dbReference>
<dbReference type="Pfam" id="PF13684">
    <property type="entry name" value="FakA-like_C"/>
    <property type="match status" value="1"/>
</dbReference>